<organism evidence="2 3">
    <name type="scientific">Favolaschia claudopus</name>
    <dbReference type="NCBI Taxonomy" id="2862362"/>
    <lineage>
        <taxon>Eukaryota</taxon>
        <taxon>Fungi</taxon>
        <taxon>Dikarya</taxon>
        <taxon>Basidiomycota</taxon>
        <taxon>Agaricomycotina</taxon>
        <taxon>Agaricomycetes</taxon>
        <taxon>Agaricomycetidae</taxon>
        <taxon>Agaricales</taxon>
        <taxon>Marasmiineae</taxon>
        <taxon>Mycenaceae</taxon>
        <taxon>Favolaschia</taxon>
    </lineage>
</organism>
<accession>A0AAW0CTW5</accession>
<dbReference type="InterPro" id="IPR001810">
    <property type="entry name" value="F-box_dom"/>
</dbReference>
<dbReference type="InterPro" id="IPR036047">
    <property type="entry name" value="F-box-like_dom_sf"/>
</dbReference>
<dbReference type="SUPFAM" id="SSF81383">
    <property type="entry name" value="F-box domain"/>
    <property type="match status" value="1"/>
</dbReference>
<protein>
    <recommendedName>
        <fullName evidence="1">F-box domain-containing protein</fullName>
    </recommendedName>
</protein>
<evidence type="ECO:0000259" key="1">
    <source>
        <dbReference type="Pfam" id="PF12937"/>
    </source>
</evidence>
<keyword evidence="3" id="KW-1185">Reference proteome</keyword>
<dbReference type="Gene3D" id="1.20.1280.50">
    <property type="match status" value="1"/>
</dbReference>
<feature type="domain" description="F-box" evidence="1">
    <location>
        <begin position="89"/>
        <end position="154"/>
    </location>
</feature>
<name>A0AAW0CTW5_9AGAR</name>
<reference evidence="2 3" key="1">
    <citation type="journal article" date="2024" name="J Genomics">
        <title>Draft genome sequencing and assembly of Favolaschia claudopus CIRM-BRFM 2984 isolated from oak limbs.</title>
        <authorList>
            <person name="Navarro D."/>
            <person name="Drula E."/>
            <person name="Chaduli D."/>
            <person name="Cazenave R."/>
            <person name="Ahrendt S."/>
            <person name="Wang J."/>
            <person name="Lipzen A."/>
            <person name="Daum C."/>
            <person name="Barry K."/>
            <person name="Grigoriev I.V."/>
            <person name="Favel A."/>
            <person name="Rosso M.N."/>
            <person name="Martin F."/>
        </authorList>
    </citation>
    <scope>NUCLEOTIDE SEQUENCE [LARGE SCALE GENOMIC DNA]</scope>
    <source>
        <strain evidence="2 3">CIRM-BRFM 2984</strain>
    </source>
</reference>
<sequence length="538" mass="60351">MTQSGTNIGFTAAFLPTTADIASVRELARHGALPPDLPKLKTRLFGASLDLERYDTAIRKLETELSRLTSERSALLSYTKLCRSVLSPINTIPNELLAEIFGFCFPHELYQIADDTTTTNEVDRVSHHHLLQLAQVCSRWNRIAMHTPKLWSTIAVETVLWKRCPLKTDTLIELLESALSRGNIHPLTLRISISTTRICGLVLQSLFRHSKRWKAVDFWSSAGPSGALTSMPSLDLAQLATLYVDVESTWKDIRIFQNAPRLTKLAFTRDPEDLPLLPWGQIEAVTYDSLDTANAIHSMVSLLRMATNALFFEIYLDVRDFEVLHDPSDLRFISPMRDLYIDLISPIDDDTAVAHLFDSLTLPDLESLDLGAAEDTLPPLWSATHFLVLAERSGFESHLTELAIYAVVSDVDLLRCIQVLSQLRKLIITEGPTPFVSDHFLRALSLNCDTVTPLVPNLSTLTLRCALEFTDSVYVDFLVSRARPRVGDGAAFSANLRWLRTCNRQLSSEALETIYQLMRDGGIVFQSGEYVPALHDWV</sequence>
<dbReference type="EMBL" id="JAWWNJ010000012">
    <property type="protein sequence ID" value="KAK7043360.1"/>
    <property type="molecule type" value="Genomic_DNA"/>
</dbReference>
<evidence type="ECO:0000313" key="2">
    <source>
        <dbReference type="EMBL" id="KAK7043360.1"/>
    </source>
</evidence>
<evidence type="ECO:0000313" key="3">
    <source>
        <dbReference type="Proteomes" id="UP001362999"/>
    </source>
</evidence>
<proteinExistence type="predicted"/>
<dbReference type="Proteomes" id="UP001362999">
    <property type="component" value="Unassembled WGS sequence"/>
</dbReference>
<comment type="caution">
    <text evidence="2">The sequence shown here is derived from an EMBL/GenBank/DDBJ whole genome shotgun (WGS) entry which is preliminary data.</text>
</comment>
<dbReference type="Pfam" id="PF12937">
    <property type="entry name" value="F-box-like"/>
    <property type="match status" value="1"/>
</dbReference>
<gene>
    <name evidence="2" type="ORF">R3P38DRAFT_3347512</name>
</gene>
<dbReference type="AlphaFoldDB" id="A0AAW0CTW5"/>